<evidence type="ECO:0000256" key="2">
    <source>
        <dbReference type="SAM" id="Phobius"/>
    </source>
</evidence>
<dbReference type="AlphaFoldDB" id="A0A6J4PG79"/>
<keyword evidence="2" id="KW-0812">Transmembrane</keyword>
<gene>
    <name evidence="4" type="ORF">AVDCRST_MAG64-2189</name>
</gene>
<protein>
    <recommendedName>
        <fullName evidence="3">DUF2231 domain-containing protein</fullName>
    </recommendedName>
</protein>
<feature type="transmembrane region" description="Helical" evidence="2">
    <location>
        <begin position="352"/>
        <end position="375"/>
    </location>
</feature>
<keyword evidence="2" id="KW-1133">Transmembrane helix</keyword>
<dbReference type="EMBL" id="CADCUQ010000492">
    <property type="protein sequence ID" value="CAA9409124.1"/>
    <property type="molecule type" value="Genomic_DNA"/>
</dbReference>
<feature type="region of interest" description="Disordered" evidence="1">
    <location>
        <begin position="148"/>
        <end position="186"/>
    </location>
</feature>
<dbReference type="InterPro" id="IPR019251">
    <property type="entry name" value="DUF2231_TM"/>
</dbReference>
<feature type="transmembrane region" description="Helical" evidence="2">
    <location>
        <begin position="318"/>
        <end position="340"/>
    </location>
</feature>
<feature type="domain" description="DUF2231" evidence="3">
    <location>
        <begin position="6"/>
        <end position="139"/>
    </location>
</feature>
<feature type="compositionally biased region" description="Low complexity" evidence="1">
    <location>
        <begin position="153"/>
        <end position="176"/>
    </location>
</feature>
<dbReference type="Pfam" id="PF09990">
    <property type="entry name" value="DUF2231"/>
    <property type="match status" value="1"/>
</dbReference>
<feature type="transmembrane region" description="Helical" evidence="2">
    <location>
        <begin position="105"/>
        <end position="127"/>
    </location>
</feature>
<evidence type="ECO:0000313" key="4">
    <source>
        <dbReference type="EMBL" id="CAA9409124.1"/>
    </source>
</evidence>
<feature type="non-terminal residue" evidence="4">
    <location>
        <position position="1"/>
    </location>
</feature>
<proteinExistence type="predicted"/>
<feature type="transmembrane region" description="Helical" evidence="2">
    <location>
        <begin position="78"/>
        <end position="98"/>
    </location>
</feature>
<sequence length="403" mass="42762">EVVCLVFRQHGSVRAAARWMVVFGALGGLPAACAGAYALSDVARRTAPAELPDDAPWHAVTSASSLNADQWEMLESHAWTSGGIAVIAAVLVTLAVACSDRWRAGLYPVFLGMLLGCAGFMSVGAWYGGEMVYRHGVAVRLPYAEVEGERPDGPAVPSSQPAAARAAETAEGAGASLDSPAAETQREKPRGVEYFVNPLQAHVTLAGLAAALGMLGIGLSLRAASTSPHWRDPELSRAGVEALPHPQRGGREDLALLRSFAPNVEVTGEVERIPVARFWLVTFLVSAAASLAGWWVLGGEHETYDPQQLWRLVTGEGYVRRLAHVVGAGAVVVLPLFLALLGRVARRSRVMIGLFAMLLVVAVAAQVWLGVLLMYDQPHVPRGTGAWYLIRGGAETTGVVRTE</sequence>
<evidence type="ECO:0000259" key="3">
    <source>
        <dbReference type="Pfam" id="PF09990"/>
    </source>
</evidence>
<feature type="transmembrane region" description="Helical" evidence="2">
    <location>
        <begin position="17"/>
        <end position="39"/>
    </location>
</feature>
<feature type="transmembrane region" description="Helical" evidence="2">
    <location>
        <begin position="278"/>
        <end position="298"/>
    </location>
</feature>
<name>A0A6J4PG79_9BACT</name>
<keyword evidence="2" id="KW-0472">Membrane</keyword>
<evidence type="ECO:0000256" key="1">
    <source>
        <dbReference type="SAM" id="MobiDB-lite"/>
    </source>
</evidence>
<reference evidence="4" key="1">
    <citation type="submission" date="2020-02" db="EMBL/GenBank/DDBJ databases">
        <authorList>
            <person name="Meier V. D."/>
        </authorList>
    </citation>
    <scope>NUCLEOTIDE SEQUENCE</scope>
    <source>
        <strain evidence="4">AVDCRST_MAG64</strain>
    </source>
</reference>
<feature type="transmembrane region" description="Helical" evidence="2">
    <location>
        <begin position="199"/>
        <end position="221"/>
    </location>
</feature>
<organism evidence="4">
    <name type="scientific">uncultured Phycisphaerae bacterium</name>
    <dbReference type="NCBI Taxonomy" id="904963"/>
    <lineage>
        <taxon>Bacteria</taxon>
        <taxon>Pseudomonadati</taxon>
        <taxon>Planctomycetota</taxon>
        <taxon>Phycisphaerae</taxon>
        <taxon>environmental samples</taxon>
    </lineage>
</organism>
<accession>A0A6J4PG79</accession>